<reference evidence="2" key="1">
    <citation type="journal article" date="2023" name="Insect Mol. Biol.">
        <title>Genome sequencing provides insights into the evolution of gene families encoding plant cell wall-degrading enzymes in longhorned beetles.</title>
        <authorList>
            <person name="Shin N.R."/>
            <person name="Okamura Y."/>
            <person name="Kirsch R."/>
            <person name="Pauchet Y."/>
        </authorList>
    </citation>
    <scope>NUCLEOTIDE SEQUENCE</scope>
    <source>
        <strain evidence="2">MMC_N1</strain>
    </source>
</reference>
<proteinExistence type="predicted"/>
<keyword evidence="1" id="KW-1133">Transmembrane helix</keyword>
<keyword evidence="1" id="KW-0472">Membrane</keyword>
<gene>
    <name evidence="2" type="ORF">NQ317_005173</name>
</gene>
<feature type="transmembrane region" description="Helical" evidence="1">
    <location>
        <begin position="31"/>
        <end position="51"/>
    </location>
</feature>
<name>A0ABQ9JCN5_9CUCU</name>
<evidence type="ECO:0000313" key="2">
    <source>
        <dbReference type="EMBL" id="KAJ8975791.1"/>
    </source>
</evidence>
<protein>
    <submittedName>
        <fullName evidence="2">Uncharacterized protein</fullName>
    </submittedName>
</protein>
<sequence>MEYGRAACTPQSTDDRKWIWTYNIASYSQNAGSGDLAGLALVIVGILYKLNIREAGEVLPKDLGLAPILSIIIEPSSSSLRFWDAAELLKKYAIVLLTIFIIQVAIAVYVFIQVKDSNELRMNIRKSIQKNFR</sequence>
<keyword evidence="3" id="KW-1185">Reference proteome</keyword>
<dbReference type="EMBL" id="JAPWTJ010000765">
    <property type="protein sequence ID" value="KAJ8975791.1"/>
    <property type="molecule type" value="Genomic_DNA"/>
</dbReference>
<keyword evidence="1" id="KW-0812">Transmembrane</keyword>
<feature type="transmembrane region" description="Helical" evidence="1">
    <location>
        <begin position="92"/>
        <end position="112"/>
    </location>
</feature>
<comment type="caution">
    <text evidence="2">The sequence shown here is derived from an EMBL/GenBank/DDBJ whole genome shotgun (WGS) entry which is preliminary data.</text>
</comment>
<organism evidence="2 3">
    <name type="scientific">Molorchus minor</name>
    <dbReference type="NCBI Taxonomy" id="1323400"/>
    <lineage>
        <taxon>Eukaryota</taxon>
        <taxon>Metazoa</taxon>
        <taxon>Ecdysozoa</taxon>
        <taxon>Arthropoda</taxon>
        <taxon>Hexapoda</taxon>
        <taxon>Insecta</taxon>
        <taxon>Pterygota</taxon>
        <taxon>Neoptera</taxon>
        <taxon>Endopterygota</taxon>
        <taxon>Coleoptera</taxon>
        <taxon>Polyphaga</taxon>
        <taxon>Cucujiformia</taxon>
        <taxon>Chrysomeloidea</taxon>
        <taxon>Cerambycidae</taxon>
        <taxon>Lamiinae</taxon>
        <taxon>Monochamini</taxon>
        <taxon>Molorchus</taxon>
    </lineage>
</organism>
<dbReference type="Proteomes" id="UP001162164">
    <property type="component" value="Unassembled WGS sequence"/>
</dbReference>
<evidence type="ECO:0000256" key="1">
    <source>
        <dbReference type="SAM" id="Phobius"/>
    </source>
</evidence>
<evidence type="ECO:0000313" key="3">
    <source>
        <dbReference type="Proteomes" id="UP001162164"/>
    </source>
</evidence>
<accession>A0ABQ9JCN5</accession>